<keyword evidence="3" id="KW-1185">Reference proteome</keyword>
<sequence>MLNRIRRAISRTRERHLPKGRHRRSATPVRPAFPRLDLRDRPTPPTGWYRDRTDVLIGEEVELIRPYVLTSEERARTRQRSAPHTWLAPAEAL</sequence>
<feature type="region of interest" description="Disordered" evidence="1">
    <location>
        <begin position="73"/>
        <end position="93"/>
    </location>
</feature>
<dbReference type="RefSeq" id="WP_344479903.1">
    <property type="nucleotide sequence ID" value="NZ_BAAASB010000013.1"/>
</dbReference>
<dbReference type="Proteomes" id="UP001596160">
    <property type="component" value="Unassembled WGS sequence"/>
</dbReference>
<feature type="compositionally biased region" description="Basic residues" evidence="1">
    <location>
        <begin position="1"/>
        <end position="10"/>
    </location>
</feature>
<evidence type="ECO:0000313" key="3">
    <source>
        <dbReference type="Proteomes" id="UP001596160"/>
    </source>
</evidence>
<comment type="caution">
    <text evidence="2">The sequence shown here is derived from an EMBL/GenBank/DDBJ whole genome shotgun (WGS) entry which is preliminary data.</text>
</comment>
<organism evidence="2 3">
    <name type="scientific">Streptomyces amakusaensis</name>
    <dbReference type="NCBI Taxonomy" id="67271"/>
    <lineage>
        <taxon>Bacteria</taxon>
        <taxon>Bacillati</taxon>
        <taxon>Actinomycetota</taxon>
        <taxon>Actinomycetes</taxon>
        <taxon>Kitasatosporales</taxon>
        <taxon>Streptomycetaceae</taxon>
        <taxon>Streptomyces</taxon>
    </lineage>
</organism>
<dbReference type="EMBL" id="JBHSKP010000009">
    <property type="protein sequence ID" value="MFC5153360.1"/>
    <property type="molecule type" value="Genomic_DNA"/>
</dbReference>
<proteinExistence type="predicted"/>
<protein>
    <submittedName>
        <fullName evidence="2">Uncharacterized protein</fullName>
    </submittedName>
</protein>
<accession>A0ABW0AKZ9</accession>
<evidence type="ECO:0000256" key="1">
    <source>
        <dbReference type="SAM" id="MobiDB-lite"/>
    </source>
</evidence>
<name>A0ABW0AKZ9_9ACTN</name>
<feature type="region of interest" description="Disordered" evidence="1">
    <location>
        <begin position="1"/>
        <end position="48"/>
    </location>
</feature>
<gene>
    <name evidence="2" type="ORF">ACFPRH_16615</name>
</gene>
<evidence type="ECO:0000313" key="2">
    <source>
        <dbReference type="EMBL" id="MFC5153360.1"/>
    </source>
</evidence>
<reference evidence="3" key="1">
    <citation type="journal article" date="2019" name="Int. J. Syst. Evol. Microbiol.">
        <title>The Global Catalogue of Microorganisms (GCM) 10K type strain sequencing project: providing services to taxonomists for standard genome sequencing and annotation.</title>
        <authorList>
            <consortium name="The Broad Institute Genomics Platform"/>
            <consortium name="The Broad Institute Genome Sequencing Center for Infectious Disease"/>
            <person name="Wu L."/>
            <person name="Ma J."/>
        </authorList>
    </citation>
    <scope>NUCLEOTIDE SEQUENCE [LARGE SCALE GENOMIC DNA]</scope>
    <source>
        <strain evidence="3">PCU 266</strain>
    </source>
</reference>